<feature type="compositionally biased region" description="Polar residues" evidence="1">
    <location>
        <begin position="246"/>
        <end position="255"/>
    </location>
</feature>
<evidence type="ECO:0008006" key="5">
    <source>
        <dbReference type="Google" id="ProtNLM"/>
    </source>
</evidence>
<reference evidence="3 4" key="1">
    <citation type="submission" date="2021-08" db="EMBL/GenBank/DDBJ databases">
        <title>Complete genome sequence of Leptospira kobayashii strain E30.</title>
        <authorList>
            <person name="Nakao R."/>
            <person name="Nakamura S."/>
            <person name="Masuzawa T."/>
            <person name="Koizumi N."/>
        </authorList>
    </citation>
    <scope>NUCLEOTIDE SEQUENCE [LARGE SCALE GENOMIC DNA]</scope>
    <source>
        <strain evidence="3 4">E30</strain>
    </source>
</reference>
<evidence type="ECO:0000313" key="4">
    <source>
        <dbReference type="Proteomes" id="UP000245263"/>
    </source>
</evidence>
<feature type="chain" id="PRO_5046845861" description="Lipoprotein" evidence="2">
    <location>
        <begin position="20"/>
        <end position="272"/>
    </location>
</feature>
<dbReference type="EMBL" id="AP025028">
    <property type="protein sequence ID" value="BDA78077.1"/>
    <property type="molecule type" value="Genomic_DNA"/>
</dbReference>
<proteinExistence type="predicted"/>
<feature type="signal peptide" evidence="2">
    <location>
        <begin position="1"/>
        <end position="19"/>
    </location>
</feature>
<evidence type="ECO:0000313" key="3">
    <source>
        <dbReference type="EMBL" id="BDA78077.1"/>
    </source>
</evidence>
<accession>A0ABN6KAV9</accession>
<sequence>MKILILALFFLSLSFPLFSHPSEADLPIKIFFHCGKDAHTQMSREGRGGLGALLQWVESEKLDYKKKNGQAYLLFPFLDKNDKKLQNFPYDGYQEEKHSAIETGPVKLGLGYLSSFAKLDDYFDYDGWIYFVKESEEILLATTEFPKDPNFPIFLLSEPGKRANFRYLANVHQITCPKDFGKLGSLELYFRKRDLIRIHHEVVSINLEDRNRSWRKKHESVKEEELPVATVSLRNTKGKSSKDSKSNTPYASLGNSYDREISGIEKGFSNTP</sequence>
<feature type="region of interest" description="Disordered" evidence="1">
    <location>
        <begin position="232"/>
        <end position="258"/>
    </location>
</feature>
<evidence type="ECO:0000256" key="1">
    <source>
        <dbReference type="SAM" id="MobiDB-lite"/>
    </source>
</evidence>
<gene>
    <name evidence="3" type="ORF">LPTSP3_g10070</name>
</gene>
<dbReference type="Proteomes" id="UP000245263">
    <property type="component" value="Chromosome 1"/>
</dbReference>
<protein>
    <recommendedName>
        <fullName evidence="5">Lipoprotein</fullName>
    </recommendedName>
</protein>
<evidence type="ECO:0000256" key="2">
    <source>
        <dbReference type="SAM" id="SignalP"/>
    </source>
</evidence>
<keyword evidence="4" id="KW-1185">Reference proteome</keyword>
<name>A0ABN6KAV9_9LEPT</name>
<organism evidence="3 4">
    <name type="scientific">Leptospira kobayashii</name>
    <dbReference type="NCBI Taxonomy" id="1917830"/>
    <lineage>
        <taxon>Bacteria</taxon>
        <taxon>Pseudomonadati</taxon>
        <taxon>Spirochaetota</taxon>
        <taxon>Spirochaetia</taxon>
        <taxon>Leptospirales</taxon>
        <taxon>Leptospiraceae</taxon>
        <taxon>Leptospira</taxon>
    </lineage>
</organism>
<keyword evidence="2" id="KW-0732">Signal</keyword>